<feature type="region of interest" description="Disordered" evidence="1">
    <location>
        <begin position="197"/>
        <end position="259"/>
    </location>
</feature>
<dbReference type="VEuPathDB" id="ToxoDB:ETH2_0710500"/>
<keyword evidence="3" id="KW-1185">Reference proteome</keyword>
<feature type="region of interest" description="Disordered" evidence="1">
    <location>
        <begin position="1"/>
        <end position="29"/>
    </location>
</feature>
<evidence type="ECO:0000313" key="3">
    <source>
        <dbReference type="Proteomes" id="UP000030747"/>
    </source>
</evidence>
<sequence length="299" mass="33488">MGDYSRSSNACEFAGVPSNRQGRGLPHRRPGTVAAAAAADAAGMRTGRITELNQHTRKRTDWLHRKGRESAAFSLCVDEGSSAAAAAAAAAQPPVLQKKSQLRHCGVNVEEQRRHFQTRWKPVEGKMAFCTGRREGSAAVECDYDFIDRDNTYHTWKRMNEGQRHTGSHLQASLCMHLHDLHFAAFDRFLTVEESAGRSDRLPEVHNRNPPLPNLDGPFERPRPHGGNLDRTFMPREDAKRSDDYIQKNKKSVSSKSSHLQLSTLHNVTGVDFGEMRHGLKRHPCEDHAFDFVYPPSAS</sequence>
<reference evidence="2" key="2">
    <citation type="submission" date="2013-10" db="EMBL/GenBank/DDBJ databases">
        <authorList>
            <person name="Aslett M."/>
        </authorList>
    </citation>
    <scope>NUCLEOTIDE SEQUENCE [LARGE SCALE GENOMIC DNA]</scope>
    <source>
        <strain evidence="2">Houghton</strain>
    </source>
</reference>
<dbReference type="Proteomes" id="UP000030747">
    <property type="component" value="Unassembled WGS sequence"/>
</dbReference>
<dbReference type="GeneID" id="25252087"/>
<dbReference type="VEuPathDB" id="ToxoDB:ETH_00014650"/>
<dbReference type="OrthoDB" id="354454at2759"/>
<organism evidence="2 3">
    <name type="scientific">Eimeria tenella</name>
    <name type="common">Coccidian parasite</name>
    <dbReference type="NCBI Taxonomy" id="5802"/>
    <lineage>
        <taxon>Eukaryota</taxon>
        <taxon>Sar</taxon>
        <taxon>Alveolata</taxon>
        <taxon>Apicomplexa</taxon>
        <taxon>Conoidasida</taxon>
        <taxon>Coccidia</taxon>
        <taxon>Eucoccidiorida</taxon>
        <taxon>Eimeriorina</taxon>
        <taxon>Eimeriidae</taxon>
        <taxon>Eimeria</taxon>
    </lineage>
</organism>
<feature type="compositionally biased region" description="Basic and acidic residues" evidence="1">
    <location>
        <begin position="197"/>
        <end position="207"/>
    </location>
</feature>
<dbReference type="AlphaFoldDB" id="U6KWK0"/>
<accession>U6KWK0</accession>
<evidence type="ECO:0000256" key="1">
    <source>
        <dbReference type="SAM" id="MobiDB-lite"/>
    </source>
</evidence>
<dbReference type="OMA" id="GKMAFCT"/>
<feature type="compositionally biased region" description="Polar residues" evidence="1">
    <location>
        <begin position="1"/>
        <end position="10"/>
    </location>
</feature>
<name>U6KWK0_EIMTE</name>
<protein>
    <submittedName>
        <fullName evidence="2">Uncharacterized protein</fullName>
    </submittedName>
</protein>
<dbReference type="EMBL" id="HG675595">
    <property type="protein sequence ID" value="CDJ41303.1"/>
    <property type="molecule type" value="Genomic_DNA"/>
</dbReference>
<dbReference type="RefSeq" id="XP_013232053.1">
    <property type="nucleotide sequence ID" value="XM_013376599.1"/>
</dbReference>
<reference evidence="2" key="1">
    <citation type="submission" date="2013-10" db="EMBL/GenBank/DDBJ databases">
        <title>Genomic analysis of the causative agents of coccidiosis in chickens.</title>
        <authorList>
            <person name="Reid A.J."/>
            <person name="Blake D."/>
            <person name="Billington K."/>
            <person name="Browne H."/>
            <person name="Dunn M."/>
            <person name="Hung S."/>
            <person name="Kawahara F."/>
            <person name="Miranda-Saavedra D."/>
            <person name="Mourier T."/>
            <person name="Nagra H."/>
            <person name="Otto T.D."/>
            <person name="Rawlings N."/>
            <person name="Sanchez A."/>
            <person name="Sanders M."/>
            <person name="Subramaniam C."/>
            <person name="Tay Y."/>
            <person name="Dear P."/>
            <person name="Doerig C."/>
            <person name="Gruber A."/>
            <person name="Parkinson J."/>
            <person name="Shirley M."/>
            <person name="Wan K.L."/>
            <person name="Berriman M."/>
            <person name="Tomley F."/>
            <person name="Pain A."/>
        </authorList>
    </citation>
    <scope>NUCLEOTIDE SEQUENCE [LARGE SCALE GENOMIC DNA]</scope>
    <source>
        <strain evidence="2">Houghton</strain>
    </source>
</reference>
<proteinExistence type="predicted"/>
<evidence type="ECO:0000313" key="2">
    <source>
        <dbReference type="EMBL" id="CDJ41303.1"/>
    </source>
</evidence>
<gene>
    <name evidence="2" type="ORF">ETH_00014650</name>
</gene>
<feature type="compositionally biased region" description="Basic and acidic residues" evidence="1">
    <location>
        <begin position="233"/>
        <end position="247"/>
    </location>
</feature>